<evidence type="ECO:0000259" key="1">
    <source>
        <dbReference type="Pfam" id="PF01261"/>
    </source>
</evidence>
<dbReference type="Pfam" id="PF01261">
    <property type="entry name" value="AP_endonuc_2"/>
    <property type="match status" value="1"/>
</dbReference>
<gene>
    <name evidence="2" type="ORF">CATMQ487_50860</name>
</gene>
<protein>
    <recommendedName>
        <fullName evidence="1">Xylose isomerase-like TIM barrel domain-containing protein</fullName>
    </recommendedName>
</protein>
<feature type="domain" description="Xylose isomerase-like TIM barrel" evidence="1">
    <location>
        <begin position="37"/>
        <end position="266"/>
    </location>
</feature>
<dbReference type="InterPro" id="IPR036237">
    <property type="entry name" value="Xyl_isomerase-like_sf"/>
</dbReference>
<evidence type="ECO:0000313" key="3">
    <source>
        <dbReference type="Proteomes" id="UP001057498"/>
    </source>
</evidence>
<organism evidence="2 3">
    <name type="scientific">Sphaerotilus microaerophilus</name>
    <dbReference type="NCBI Taxonomy" id="2914710"/>
    <lineage>
        <taxon>Bacteria</taxon>
        <taxon>Pseudomonadati</taxon>
        <taxon>Pseudomonadota</taxon>
        <taxon>Betaproteobacteria</taxon>
        <taxon>Burkholderiales</taxon>
        <taxon>Sphaerotilaceae</taxon>
        <taxon>Sphaerotilus</taxon>
    </lineage>
</organism>
<dbReference type="SUPFAM" id="SSF51658">
    <property type="entry name" value="Xylose isomerase-like"/>
    <property type="match status" value="1"/>
</dbReference>
<dbReference type="InterPro" id="IPR013022">
    <property type="entry name" value="Xyl_isomerase-like_TIM-brl"/>
</dbReference>
<proteinExistence type="predicted"/>
<dbReference type="EMBL" id="AP025730">
    <property type="protein sequence ID" value="BDI08116.1"/>
    <property type="molecule type" value="Genomic_DNA"/>
</dbReference>
<reference evidence="2" key="1">
    <citation type="submission" date="2022-04" db="EMBL/GenBank/DDBJ databases">
        <title>Whole genome sequence of Sphaerotilus sp. FB-5.</title>
        <authorList>
            <person name="Takeda M."/>
            <person name="Narihara S."/>
            <person name="Akimoto M."/>
            <person name="Akimoto R."/>
            <person name="Nishiyashiki S."/>
            <person name="Murakami T."/>
        </authorList>
    </citation>
    <scope>NUCLEOTIDE SEQUENCE</scope>
    <source>
        <strain evidence="2">FB-5</strain>
    </source>
</reference>
<dbReference type="InterPro" id="IPR050312">
    <property type="entry name" value="IolE/XylAMocC-like"/>
</dbReference>
<keyword evidence="3" id="KW-1185">Reference proteome</keyword>
<evidence type="ECO:0000313" key="2">
    <source>
        <dbReference type="EMBL" id="BDI08116.1"/>
    </source>
</evidence>
<dbReference type="Proteomes" id="UP001057498">
    <property type="component" value="Chromosome"/>
</dbReference>
<dbReference type="Gene3D" id="3.20.20.150">
    <property type="entry name" value="Divalent-metal-dependent TIM barrel enzymes"/>
    <property type="match status" value="1"/>
</dbReference>
<dbReference type="RefSeq" id="WP_251971246.1">
    <property type="nucleotide sequence ID" value="NZ_AP025730.1"/>
</dbReference>
<name>A0ABN6PSI1_9BURK</name>
<dbReference type="PANTHER" id="PTHR12110">
    <property type="entry name" value="HYDROXYPYRUVATE ISOMERASE"/>
    <property type="match status" value="1"/>
</dbReference>
<accession>A0ABN6PSI1</accession>
<sequence length="303" mass="32229">MTTPHIPPRIPPTAGGQRIVSISGAPYDGHPAPHMLESLASIGATHVEPAYIVGYTEPFDESAFTEARAVEYARALADAGIGCHAMSSHIDLGRPDALEVFQGRMRFAARIGAKVINTNAAARVNEVRFFQHIEPLAKLAEELDLVIGLENPGDGSDNLLNVAADGPALLARIGHERVGLNYDAGNTISHRPGVPTAADALAAMALCLHTHIKDVRRTPEGYFFTALGEGEIGCAEILHGLRTSPSSAAVSLSIEIPMRLHRGANAQPSRAAFRVPLADIEARLKAALGFVHHHLNLQQESVA</sequence>